<keyword evidence="1" id="KW-0479">Metal-binding</keyword>
<evidence type="ECO:0000256" key="1">
    <source>
        <dbReference type="PROSITE-ProRule" id="PRU00325"/>
    </source>
</evidence>
<protein>
    <submittedName>
        <fullName evidence="3">SWIM zinc finger protein</fullName>
    </submittedName>
</protein>
<keyword evidence="1" id="KW-0863">Zinc-finger</keyword>
<dbReference type="Pfam" id="PF04434">
    <property type="entry name" value="SWIM"/>
    <property type="match status" value="1"/>
</dbReference>
<keyword evidence="1" id="KW-0862">Zinc</keyword>
<organism evidence="3 4">
    <name type="scientific">Halapricum desulfuricans</name>
    <dbReference type="NCBI Taxonomy" id="2841257"/>
    <lineage>
        <taxon>Archaea</taxon>
        <taxon>Methanobacteriati</taxon>
        <taxon>Methanobacteriota</taxon>
        <taxon>Stenosarchaea group</taxon>
        <taxon>Halobacteria</taxon>
        <taxon>Halobacteriales</taxon>
        <taxon>Haloarculaceae</taxon>
        <taxon>Halapricum</taxon>
    </lineage>
</organism>
<feature type="domain" description="SWIM-type" evidence="2">
    <location>
        <begin position="68"/>
        <end position="106"/>
    </location>
</feature>
<evidence type="ECO:0000313" key="3">
    <source>
        <dbReference type="EMBL" id="QSG06477.1"/>
    </source>
</evidence>
<dbReference type="GO" id="GO:0008270">
    <property type="term" value="F:zinc ion binding"/>
    <property type="evidence" value="ECO:0007669"/>
    <property type="project" value="UniProtKB-KW"/>
</dbReference>
<accession>A0A897N189</accession>
<dbReference type="InterPro" id="IPR007527">
    <property type="entry name" value="Znf_SWIM"/>
</dbReference>
<proteinExistence type="predicted"/>
<evidence type="ECO:0000259" key="2">
    <source>
        <dbReference type="PROSITE" id="PS50966"/>
    </source>
</evidence>
<name>A0A897N189_9EURY</name>
<sequence length="186" mass="20466">MSTLSLRSPSWQPIDDVADQIGGPSTLSMPEDWTLSAAWQRAQTATDLGGPINQAERLVALSDGEGPHRVTFALEGDTVVAECDCAGYQYHDGWCAHVASLWWRWSIGEIVVSHLDTGREYEQPPAWLELDGRTDYDALTAAELDAYLACERADVGVREYARETDRAPGTIGTLLGRAREKMGVER</sequence>
<gene>
    <name evidence="3" type="ORF">HSR121_2146</name>
</gene>
<dbReference type="EMBL" id="CP064787">
    <property type="protein sequence ID" value="QSG06477.1"/>
    <property type="molecule type" value="Genomic_DNA"/>
</dbReference>
<dbReference type="PROSITE" id="PS50966">
    <property type="entry name" value="ZF_SWIM"/>
    <property type="match status" value="1"/>
</dbReference>
<dbReference type="Proteomes" id="UP000663525">
    <property type="component" value="Chromosome"/>
</dbReference>
<reference evidence="3" key="1">
    <citation type="submission" date="2020-11" db="EMBL/GenBank/DDBJ databases">
        <title>Carbohydrate-dependent, anaerobic sulfur respiration: A novel catabolism in halophilic archaea.</title>
        <authorList>
            <person name="Sorokin D.Y."/>
            <person name="Messina E."/>
            <person name="Smedile F."/>
            <person name="La Cono V."/>
            <person name="Hallsworth J.E."/>
            <person name="Yakimov M.M."/>
        </authorList>
    </citation>
    <scope>NUCLEOTIDE SEQUENCE</scope>
    <source>
        <strain evidence="3">HSR12-1</strain>
    </source>
</reference>
<evidence type="ECO:0000313" key="4">
    <source>
        <dbReference type="Proteomes" id="UP000663525"/>
    </source>
</evidence>
<dbReference type="AlphaFoldDB" id="A0A897N189"/>